<dbReference type="PANTHER" id="PTHR31585">
    <property type="entry name" value="FOLATE-BIOPTERIN TRANSPORTER 1, CHLOROPLASTIC"/>
    <property type="match status" value="1"/>
</dbReference>
<evidence type="ECO:0000256" key="5">
    <source>
        <dbReference type="ARBA" id="ARBA00023136"/>
    </source>
</evidence>
<accession>A0A8S1LXV8</accession>
<feature type="transmembrane region" description="Helical" evidence="6">
    <location>
        <begin position="389"/>
        <end position="409"/>
    </location>
</feature>
<dbReference type="CDD" id="cd17484">
    <property type="entry name" value="MFS_FBT"/>
    <property type="match status" value="1"/>
</dbReference>
<evidence type="ECO:0000256" key="1">
    <source>
        <dbReference type="ARBA" id="ARBA00004141"/>
    </source>
</evidence>
<evidence type="ECO:0000256" key="6">
    <source>
        <dbReference type="SAM" id="Phobius"/>
    </source>
</evidence>
<keyword evidence="3 6" id="KW-0812">Transmembrane</keyword>
<dbReference type="GO" id="GO:0016020">
    <property type="term" value="C:membrane"/>
    <property type="evidence" value="ECO:0007669"/>
    <property type="project" value="UniProtKB-SubCell"/>
</dbReference>
<protein>
    <recommendedName>
        <fullName evidence="9">Folate/biopterin transporter</fullName>
    </recommendedName>
</protein>
<evidence type="ECO:0000256" key="3">
    <source>
        <dbReference type="ARBA" id="ARBA00022692"/>
    </source>
</evidence>
<feature type="transmembrane region" description="Helical" evidence="6">
    <location>
        <begin position="82"/>
        <end position="101"/>
    </location>
</feature>
<evidence type="ECO:0000256" key="2">
    <source>
        <dbReference type="ARBA" id="ARBA00022448"/>
    </source>
</evidence>
<keyword evidence="4 6" id="KW-1133">Transmembrane helix</keyword>
<evidence type="ECO:0000256" key="4">
    <source>
        <dbReference type="ARBA" id="ARBA00022989"/>
    </source>
</evidence>
<dbReference type="OMA" id="KQIFMIN"/>
<proteinExistence type="predicted"/>
<dbReference type="EMBL" id="CAJJDM010000044">
    <property type="protein sequence ID" value="CAD8069636.1"/>
    <property type="molecule type" value="Genomic_DNA"/>
</dbReference>
<comment type="caution">
    <text evidence="7">The sequence shown here is derived from an EMBL/GenBank/DDBJ whole genome shotgun (WGS) entry which is preliminary data.</text>
</comment>
<dbReference type="AlphaFoldDB" id="A0A8S1LXV8"/>
<feature type="transmembrane region" description="Helical" evidence="6">
    <location>
        <begin position="144"/>
        <end position="168"/>
    </location>
</feature>
<dbReference type="NCBIfam" id="TIGR00788">
    <property type="entry name" value="fbt"/>
    <property type="match status" value="1"/>
</dbReference>
<feature type="transmembrane region" description="Helical" evidence="6">
    <location>
        <begin position="107"/>
        <end position="132"/>
    </location>
</feature>
<evidence type="ECO:0008006" key="9">
    <source>
        <dbReference type="Google" id="ProtNLM"/>
    </source>
</evidence>
<feature type="transmembrane region" description="Helical" evidence="6">
    <location>
        <begin position="224"/>
        <end position="244"/>
    </location>
</feature>
<dbReference type="InterPro" id="IPR039309">
    <property type="entry name" value="BT1"/>
</dbReference>
<feature type="transmembrane region" description="Helical" evidence="6">
    <location>
        <begin position="285"/>
        <end position="304"/>
    </location>
</feature>
<keyword evidence="2" id="KW-0813">Transport</keyword>
<organism evidence="7 8">
    <name type="scientific">Paramecium primaurelia</name>
    <dbReference type="NCBI Taxonomy" id="5886"/>
    <lineage>
        <taxon>Eukaryota</taxon>
        <taxon>Sar</taxon>
        <taxon>Alveolata</taxon>
        <taxon>Ciliophora</taxon>
        <taxon>Intramacronucleata</taxon>
        <taxon>Oligohymenophorea</taxon>
        <taxon>Peniculida</taxon>
        <taxon>Parameciidae</taxon>
        <taxon>Paramecium</taxon>
    </lineage>
</organism>
<keyword evidence="5 6" id="KW-0472">Membrane</keyword>
<keyword evidence="8" id="KW-1185">Reference proteome</keyword>
<feature type="transmembrane region" description="Helical" evidence="6">
    <location>
        <begin position="324"/>
        <end position="342"/>
    </location>
</feature>
<feature type="transmembrane region" description="Helical" evidence="6">
    <location>
        <begin position="354"/>
        <end position="377"/>
    </location>
</feature>
<comment type="subcellular location">
    <subcellularLocation>
        <location evidence="1">Membrane</location>
        <topology evidence="1">Multi-pass membrane protein</topology>
    </subcellularLocation>
</comment>
<feature type="transmembrane region" description="Helical" evidence="6">
    <location>
        <begin position="12"/>
        <end position="30"/>
    </location>
</feature>
<dbReference type="InterPro" id="IPR004324">
    <property type="entry name" value="FBT"/>
</dbReference>
<dbReference type="PANTHER" id="PTHR31585:SF0">
    <property type="entry name" value="FOLATE-BIOPTERIN TRANSPORTER 1, CHLOROPLASTIC"/>
    <property type="match status" value="1"/>
</dbReference>
<dbReference type="Proteomes" id="UP000688137">
    <property type="component" value="Unassembled WGS sequence"/>
</dbReference>
<feature type="transmembrane region" description="Helical" evidence="6">
    <location>
        <begin position="174"/>
        <end position="192"/>
    </location>
</feature>
<dbReference type="Pfam" id="PF03092">
    <property type="entry name" value="BT1"/>
    <property type="match status" value="1"/>
</dbReference>
<feature type="transmembrane region" description="Helical" evidence="6">
    <location>
        <begin position="50"/>
        <end position="70"/>
    </location>
</feature>
<sequence length="440" mass="49927">MSPKTNIPLINLTQIIVGIVAFSQGVQHLADLSIQYLYKDDFHVSPSKMGVFVGLTQLPWIIKPIWGIICDSFPILGSKRKAYIVFCGFLSFIGWQLMAYVGVDNVYVAVSLLIMISSSVCICNVVGEALMVEQCANDHAANNVSVFFGFKAAGGLISAYFSGMLLMYLTKKQIFMINSIFPLTMALLSLKLKETQQTQQSQNIKEVLSIFWTFFSNPKIYQPVLLILAFMMVPSSSSIMFYFYTEVLHFTPKFMGYLKFISCLGTLLAILLYRNYLKDVEFKQIFLTTTIIFFFCYLSTIPLVTRMNLQWGIDDRFFCLGDSVILQFIGELNLLPILVYACKICPKNIEATMYAMLMATMNLGTFAGGQLGNLILYEMGINQQDYSKLYIFIALSSLFIILPLPWIHLINEKKIPVEQEIQYPQIQDIEEKEKLIADAE</sequence>
<name>A0A8S1LXV8_PARPR</name>
<reference evidence="7" key="1">
    <citation type="submission" date="2021-01" db="EMBL/GenBank/DDBJ databases">
        <authorList>
            <consortium name="Genoscope - CEA"/>
            <person name="William W."/>
        </authorList>
    </citation>
    <scope>NUCLEOTIDE SEQUENCE</scope>
</reference>
<feature type="transmembrane region" description="Helical" evidence="6">
    <location>
        <begin position="256"/>
        <end position="273"/>
    </location>
</feature>
<evidence type="ECO:0000313" key="8">
    <source>
        <dbReference type="Proteomes" id="UP000688137"/>
    </source>
</evidence>
<gene>
    <name evidence="7" type="ORF">PPRIM_AZ9-3.1.T0440125</name>
</gene>
<evidence type="ECO:0000313" key="7">
    <source>
        <dbReference type="EMBL" id="CAD8069636.1"/>
    </source>
</evidence>